<dbReference type="EMBL" id="KZ679693">
    <property type="protein sequence ID" value="PTB49240.1"/>
    <property type="molecule type" value="Genomic_DNA"/>
</dbReference>
<evidence type="ECO:0000313" key="2">
    <source>
        <dbReference type="Proteomes" id="UP000241690"/>
    </source>
</evidence>
<proteinExistence type="predicted"/>
<protein>
    <submittedName>
        <fullName evidence="1">Uncharacterized protein</fullName>
    </submittedName>
</protein>
<reference evidence="1 2" key="1">
    <citation type="submission" date="2016-07" db="EMBL/GenBank/DDBJ databases">
        <title>Multiple horizontal gene transfer events from other fungi enriched the ability of initially mycotrophic Trichoderma (Ascomycota) to feed on dead plant biomass.</title>
        <authorList>
            <consortium name="DOE Joint Genome Institute"/>
            <person name="Aerts A."/>
            <person name="Atanasova L."/>
            <person name="Chenthamara K."/>
            <person name="Zhang J."/>
            <person name="Grujic M."/>
            <person name="Henrissat B."/>
            <person name="Kuo A."/>
            <person name="Salamov A."/>
            <person name="Lipzen A."/>
            <person name="Labutti K."/>
            <person name="Barry K."/>
            <person name="Miao Y."/>
            <person name="Rahimi M.J."/>
            <person name="Shen Q."/>
            <person name="Grigoriev I.V."/>
            <person name="Kubicek C.P."/>
            <person name="Druzhinina I.S."/>
        </authorList>
    </citation>
    <scope>NUCLEOTIDE SEQUENCE [LARGE SCALE GENOMIC DNA]</scope>
    <source>
        <strain evidence="1 2">CBS 226.95</strain>
    </source>
</reference>
<gene>
    <name evidence="1" type="ORF">M431DRAFT_276467</name>
</gene>
<accession>A0A2T3ZWQ9</accession>
<dbReference type="Proteomes" id="UP000241690">
    <property type="component" value="Unassembled WGS sequence"/>
</dbReference>
<keyword evidence="2" id="KW-1185">Reference proteome</keyword>
<sequence>MTVTRKKADAHRESRALHLFLSLSLPLLSPSRRRFTVVAMLRPSPPKCRNLQAPTSSLVPSPCPPPFALPNGNKTPPCHSLSFIMRPIMVDCGPCLAVPVLGRASADRFTRIDTNQAKHYLPTTTI</sequence>
<name>A0A2T3ZWQ9_TRIHA</name>
<dbReference type="AlphaFoldDB" id="A0A2T3ZWQ9"/>
<evidence type="ECO:0000313" key="1">
    <source>
        <dbReference type="EMBL" id="PTB49240.1"/>
    </source>
</evidence>
<organism evidence="1 2">
    <name type="scientific">Trichoderma harzianum CBS 226.95</name>
    <dbReference type="NCBI Taxonomy" id="983964"/>
    <lineage>
        <taxon>Eukaryota</taxon>
        <taxon>Fungi</taxon>
        <taxon>Dikarya</taxon>
        <taxon>Ascomycota</taxon>
        <taxon>Pezizomycotina</taxon>
        <taxon>Sordariomycetes</taxon>
        <taxon>Hypocreomycetidae</taxon>
        <taxon>Hypocreales</taxon>
        <taxon>Hypocreaceae</taxon>
        <taxon>Trichoderma</taxon>
    </lineage>
</organism>
<dbReference type="RefSeq" id="XP_024768917.1">
    <property type="nucleotide sequence ID" value="XM_024913978.1"/>
</dbReference>
<dbReference type="GeneID" id="36622542"/>